<evidence type="ECO:0000313" key="3">
    <source>
        <dbReference type="EMBL" id="SOB78774.1"/>
    </source>
</evidence>
<dbReference type="InterPro" id="IPR025311">
    <property type="entry name" value="DUF4166"/>
</dbReference>
<dbReference type="InterPro" id="IPR005097">
    <property type="entry name" value="Sacchrp_dh_NADP-bd"/>
</dbReference>
<dbReference type="PANTHER" id="PTHR43796">
    <property type="entry name" value="CARBOXYNORSPERMIDINE SYNTHASE"/>
    <property type="match status" value="1"/>
</dbReference>
<evidence type="ECO:0000259" key="1">
    <source>
        <dbReference type="Pfam" id="PF03435"/>
    </source>
</evidence>
<protein>
    <submittedName>
        <fullName evidence="3">Saccharopine dehydrogenase NADP binding domain-containing protein</fullName>
    </submittedName>
</protein>
<dbReference type="RefSeq" id="WP_097062181.1">
    <property type="nucleotide sequence ID" value="NZ_OBMI01000001.1"/>
</dbReference>
<feature type="domain" description="DUF4166" evidence="2">
    <location>
        <begin position="389"/>
        <end position="548"/>
    </location>
</feature>
<sequence length="555" mass="59583">MKILILGGYGVFGGRLAELLADEARLELLICGRDGARAAAFCARYKGAATVRPVALDRADIAAALVQHRPALVVDASGPFQDYGADAYHVVQACIAAGVDYLDFADAADFVFGVRAHDDAARAAGVFALSGVSSFPVLTAAVLRRMGQDMTILRVEGGIAPSPYAGIGLNVMRAVVGYAGAPVKLWRGGRAATGTGLAESRRYTVAVPGRLPLRSIRFSLVDVPDLQVIPPEHPGLQDIWMGAGPVPELLHRILNLLAATRARLRLPSLVPFSRKFYWVLNRMRFGEHRGGMYVRATGMRDGQPVERSWHLLAEGDDGPYIPSMAVEAIVRALLVGERPAAGARSAVAALELADYDRLFAGRQIYTGFREDAPAAPLYPRLLGDAFATLPRPIQALHGTAAARRWRGTAAVRRGRGPIAALAARLVGFPPGGDTVPVSVGFVPKAGGERWTRDFAGRRFSSHQSVGTGRDQHLLVERFGPARFALALVVKGDRLHFVPRRWTLWGVPMPRGLLPRGTSFEAAEGDTFHFDVEIALPIAGLIVAYRGSLRPDPDAA</sequence>
<organism evidence="3 4">
    <name type="scientific">Sphingomonas guangdongensis</name>
    <dbReference type="NCBI Taxonomy" id="1141890"/>
    <lineage>
        <taxon>Bacteria</taxon>
        <taxon>Pseudomonadati</taxon>
        <taxon>Pseudomonadota</taxon>
        <taxon>Alphaproteobacteria</taxon>
        <taxon>Sphingomonadales</taxon>
        <taxon>Sphingomonadaceae</taxon>
        <taxon>Sphingomonas</taxon>
    </lineage>
</organism>
<dbReference type="Pfam" id="PF03435">
    <property type="entry name" value="Sacchrp_dh_NADP"/>
    <property type="match status" value="1"/>
</dbReference>
<evidence type="ECO:0000259" key="2">
    <source>
        <dbReference type="Pfam" id="PF13761"/>
    </source>
</evidence>
<dbReference type="EMBL" id="OBMI01000001">
    <property type="protein sequence ID" value="SOB78774.1"/>
    <property type="molecule type" value="Genomic_DNA"/>
</dbReference>
<proteinExistence type="predicted"/>
<accession>A0A285QBC2</accession>
<dbReference type="PANTHER" id="PTHR43796:SF2">
    <property type="entry name" value="CARBOXYNORSPERMIDINE SYNTHASE"/>
    <property type="match status" value="1"/>
</dbReference>
<dbReference type="AlphaFoldDB" id="A0A285QBC2"/>
<dbReference type="SUPFAM" id="SSF51735">
    <property type="entry name" value="NAD(P)-binding Rossmann-fold domains"/>
    <property type="match status" value="1"/>
</dbReference>
<feature type="domain" description="Saccharopine dehydrogenase NADP binding" evidence="1">
    <location>
        <begin position="3"/>
        <end position="129"/>
    </location>
</feature>
<dbReference type="Proteomes" id="UP000219494">
    <property type="component" value="Unassembled WGS sequence"/>
</dbReference>
<evidence type="ECO:0000313" key="4">
    <source>
        <dbReference type="Proteomes" id="UP000219494"/>
    </source>
</evidence>
<name>A0A285QBC2_9SPHN</name>
<dbReference type="Pfam" id="PF13761">
    <property type="entry name" value="DUF4166"/>
    <property type="match status" value="1"/>
</dbReference>
<reference evidence="3 4" key="1">
    <citation type="submission" date="2017-07" db="EMBL/GenBank/DDBJ databases">
        <authorList>
            <person name="Sun Z.S."/>
            <person name="Albrecht U."/>
            <person name="Echele G."/>
            <person name="Lee C.C."/>
        </authorList>
    </citation>
    <scope>NUCLEOTIDE SEQUENCE [LARGE SCALE GENOMIC DNA]</scope>
    <source>
        <strain evidence="3 4">CGMCC 1.12672</strain>
    </source>
</reference>
<dbReference type="Gene3D" id="3.40.50.720">
    <property type="entry name" value="NAD(P)-binding Rossmann-like Domain"/>
    <property type="match status" value="1"/>
</dbReference>
<keyword evidence="4" id="KW-1185">Reference proteome</keyword>
<dbReference type="InterPro" id="IPR036291">
    <property type="entry name" value="NAD(P)-bd_dom_sf"/>
</dbReference>
<dbReference type="OrthoDB" id="528778at2"/>
<gene>
    <name evidence="3" type="ORF">SAMN06297144_0208</name>
</gene>